<dbReference type="PANTHER" id="PTHR20953">
    <property type="entry name" value="KINASE-RELATED"/>
    <property type="match status" value="1"/>
</dbReference>
<dbReference type="PANTHER" id="PTHR20953:SF3">
    <property type="entry name" value="P-LOOP CONTAINING NUCLEOSIDE TRIPHOSPHATE HYDROLASES SUPERFAMILY PROTEIN"/>
    <property type="match status" value="1"/>
</dbReference>
<dbReference type="SMART" id="SM00382">
    <property type="entry name" value="AAA"/>
    <property type="match status" value="1"/>
</dbReference>
<evidence type="ECO:0000256" key="2">
    <source>
        <dbReference type="ARBA" id="ARBA00022840"/>
    </source>
</evidence>
<dbReference type="InterPro" id="IPR014217">
    <property type="entry name" value="Spore_III_AA"/>
</dbReference>
<dbReference type="InterPro" id="IPR027417">
    <property type="entry name" value="P-loop_NTPase"/>
</dbReference>
<dbReference type="NCBIfam" id="TIGR02858">
    <property type="entry name" value="spore_III_AA"/>
    <property type="match status" value="1"/>
</dbReference>
<feature type="domain" description="AAA+ ATPase" evidence="3">
    <location>
        <begin position="140"/>
        <end position="284"/>
    </location>
</feature>
<evidence type="ECO:0000259" key="3">
    <source>
        <dbReference type="SMART" id="SM00382"/>
    </source>
</evidence>
<name>A0ABW2Q2G6_9BACL</name>
<reference evidence="5" key="1">
    <citation type="journal article" date="2019" name="Int. J. Syst. Evol. Microbiol.">
        <title>The Global Catalogue of Microorganisms (GCM) 10K type strain sequencing project: providing services to taxonomists for standard genome sequencing and annotation.</title>
        <authorList>
            <consortium name="The Broad Institute Genomics Platform"/>
            <consortium name="The Broad Institute Genome Sequencing Center for Infectious Disease"/>
            <person name="Wu L."/>
            <person name="Ma J."/>
        </authorList>
    </citation>
    <scope>NUCLEOTIDE SEQUENCE [LARGE SCALE GENOMIC DNA]</scope>
    <source>
        <strain evidence="5">CGMCC 1.16305</strain>
    </source>
</reference>
<sequence>MNEIIRLLPQSVKEYIQKIPEDKRALIEEIRLRVQQPIEILIQGRPYPLKNQKEVTFTVQEAGELMNRLSEFSLYTLEEELRRGYVTIKGGHRVGLAGRVITQKGQVKMIRDISSFNIRIAHQQIGAAIPLIPYLYKHGRWLSTLIIGSPQTGKTTMLRDLARIISQGVSNRRILSQKAGIVDERSEIAGCVKGIPQNELGHRVDILDACPKAEGMMMMIRSMSPDVLIVDEIGRKEDADALQEALNAGVSVIATVHGSGLDHLVKRPTLKPLLQCSIFERFVELTRDQRAGRIRRVLNEDGKPIRLIGEATS</sequence>
<evidence type="ECO:0000256" key="1">
    <source>
        <dbReference type="ARBA" id="ARBA00022741"/>
    </source>
</evidence>
<dbReference type="Gene3D" id="3.40.50.300">
    <property type="entry name" value="P-loop containing nucleotide triphosphate hydrolases"/>
    <property type="match status" value="1"/>
</dbReference>
<keyword evidence="2" id="KW-0067">ATP-binding</keyword>
<keyword evidence="1" id="KW-0547">Nucleotide-binding</keyword>
<dbReference type="EMBL" id="JBHTCO010000019">
    <property type="protein sequence ID" value="MFC7394245.1"/>
    <property type="molecule type" value="Genomic_DNA"/>
</dbReference>
<comment type="caution">
    <text evidence="4">The sequence shown here is derived from an EMBL/GenBank/DDBJ whole genome shotgun (WGS) entry which is preliminary data.</text>
</comment>
<keyword evidence="5" id="KW-1185">Reference proteome</keyword>
<protein>
    <submittedName>
        <fullName evidence="4">Stage III sporulation protein AA</fullName>
    </submittedName>
</protein>
<organism evidence="4 5">
    <name type="scientific">Scopulibacillus cellulosilyticus</name>
    <dbReference type="NCBI Taxonomy" id="2665665"/>
    <lineage>
        <taxon>Bacteria</taxon>
        <taxon>Bacillati</taxon>
        <taxon>Bacillota</taxon>
        <taxon>Bacilli</taxon>
        <taxon>Bacillales</taxon>
        <taxon>Sporolactobacillaceae</taxon>
        <taxon>Scopulibacillus</taxon>
    </lineage>
</organism>
<dbReference type="RefSeq" id="WP_380967385.1">
    <property type="nucleotide sequence ID" value="NZ_JBHTCO010000019.1"/>
</dbReference>
<evidence type="ECO:0000313" key="5">
    <source>
        <dbReference type="Proteomes" id="UP001596505"/>
    </source>
</evidence>
<evidence type="ECO:0000313" key="4">
    <source>
        <dbReference type="EMBL" id="MFC7394245.1"/>
    </source>
</evidence>
<dbReference type="Pfam" id="PF19568">
    <property type="entry name" value="Spore_III_AA"/>
    <property type="match status" value="1"/>
</dbReference>
<gene>
    <name evidence="4" type="primary">spoIIIAA</name>
    <name evidence="4" type="ORF">ACFQRG_14915</name>
</gene>
<dbReference type="InterPro" id="IPR045735">
    <property type="entry name" value="Spore_III_AA_AAA+_ATPase"/>
</dbReference>
<accession>A0ABW2Q2G6</accession>
<dbReference type="SUPFAM" id="SSF52540">
    <property type="entry name" value="P-loop containing nucleoside triphosphate hydrolases"/>
    <property type="match status" value="1"/>
</dbReference>
<proteinExistence type="predicted"/>
<dbReference type="InterPro" id="IPR003593">
    <property type="entry name" value="AAA+_ATPase"/>
</dbReference>
<dbReference type="Proteomes" id="UP001596505">
    <property type="component" value="Unassembled WGS sequence"/>
</dbReference>